<dbReference type="GO" id="GO:0016747">
    <property type="term" value="F:acyltransferase activity, transferring groups other than amino-acyl groups"/>
    <property type="evidence" value="ECO:0007669"/>
    <property type="project" value="InterPro"/>
</dbReference>
<dbReference type="STRING" id="331679.IV81_GL000574"/>
<feature type="domain" description="N-acetyltransferase" evidence="1">
    <location>
        <begin position="4"/>
        <end position="151"/>
    </location>
</feature>
<dbReference type="AlphaFoldDB" id="A0A0R2KUY9"/>
<evidence type="ECO:0000259" key="1">
    <source>
        <dbReference type="PROSITE" id="PS51186"/>
    </source>
</evidence>
<organism evidence="2 3">
    <name type="scientific">Pediococcus stilesii</name>
    <dbReference type="NCBI Taxonomy" id="331679"/>
    <lineage>
        <taxon>Bacteria</taxon>
        <taxon>Bacillati</taxon>
        <taxon>Bacillota</taxon>
        <taxon>Bacilli</taxon>
        <taxon>Lactobacillales</taxon>
        <taxon>Lactobacillaceae</taxon>
        <taxon>Pediococcus</taxon>
    </lineage>
</organism>
<keyword evidence="2" id="KW-0808">Transferase</keyword>
<gene>
    <name evidence="2" type="ORF">IV81_GL000574</name>
</gene>
<dbReference type="Gene3D" id="3.40.630.30">
    <property type="match status" value="1"/>
</dbReference>
<evidence type="ECO:0000313" key="2">
    <source>
        <dbReference type="EMBL" id="KRN93375.1"/>
    </source>
</evidence>
<sequence length="176" mass="20818">MLQTKIVNRQLPEYRQIVKLFKTAFPKEEQMPIWLLRALSHRRGINFLAFFDEDIFCGLTYFIRKNNNLFLLFFAVDGSIRSKGYGTQILTWLKTHYPDDQIFLEIETVDSTSANYQQRQSRQKFYFKNGFKDTGVKSKEQNVVYDILSTADSFSAQDYKDLIRHFSFGLMRATTF</sequence>
<evidence type="ECO:0000313" key="3">
    <source>
        <dbReference type="Proteomes" id="UP000051859"/>
    </source>
</evidence>
<comment type="caution">
    <text evidence="2">The sequence shown here is derived from an EMBL/GenBank/DDBJ whole genome shotgun (WGS) entry which is preliminary data.</text>
</comment>
<accession>A0A0R2KUY9</accession>
<dbReference type="PATRIC" id="fig|331679.3.peg.581"/>
<dbReference type="Proteomes" id="UP000051859">
    <property type="component" value="Unassembled WGS sequence"/>
</dbReference>
<protein>
    <submittedName>
        <fullName evidence="2">GNAT family acetyltransferase</fullName>
    </submittedName>
</protein>
<dbReference type="Pfam" id="PF00583">
    <property type="entry name" value="Acetyltransf_1"/>
    <property type="match status" value="1"/>
</dbReference>
<reference evidence="2 3" key="1">
    <citation type="journal article" date="2015" name="Genome Announc.">
        <title>Expanding the biotechnology potential of lactobacilli through comparative genomics of 213 strains and associated genera.</title>
        <authorList>
            <person name="Sun Z."/>
            <person name="Harris H.M."/>
            <person name="McCann A."/>
            <person name="Guo C."/>
            <person name="Argimon S."/>
            <person name="Zhang W."/>
            <person name="Yang X."/>
            <person name="Jeffery I.B."/>
            <person name="Cooney J.C."/>
            <person name="Kagawa T.F."/>
            <person name="Liu W."/>
            <person name="Song Y."/>
            <person name="Salvetti E."/>
            <person name="Wrobel A."/>
            <person name="Rasinkangas P."/>
            <person name="Parkhill J."/>
            <person name="Rea M.C."/>
            <person name="O'Sullivan O."/>
            <person name="Ritari J."/>
            <person name="Douillard F.P."/>
            <person name="Paul Ross R."/>
            <person name="Yang R."/>
            <person name="Briner A.E."/>
            <person name="Felis G.E."/>
            <person name="de Vos W.M."/>
            <person name="Barrangou R."/>
            <person name="Klaenhammer T.R."/>
            <person name="Caufield P.W."/>
            <person name="Cui Y."/>
            <person name="Zhang H."/>
            <person name="O'Toole P.W."/>
        </authorList>
    </citation>
    <scope>NUCLEOTIDE SEQUENCE [LARGE SCALE GENOMIC DNA]</scope>
    <source>
        <strain evidence="2 3">DSM 18001</strain>
    </source>
</reference>
<keyword evidence="3" id="KW-1185">Reference proteome</keyword>
<dbReference type="EMBL" id="JQBX01000016">
    <property type="protein sequence ID" value="KRN93375.1"/>
    <property type="molecule type" value="Genomic_DNA"/>
</dbReference>
<dbReference type="InterPro" id="IPR016181">
    <property type="entry name" value="Acyl_CoA_acyltransferase"/>
</dbReference>
<name>A0A0R2KUY9_9LACO</name>
<dbReference type="PROSITE" id="PS51186">
    <property type="entry name" value="GNAT"/>
    <property type="match status" value="1"/>
</dbReference>
<dbReference type="SUPFAM" id="SSF55729">
    <property type="entry name" value="Acyl-CoA N-acyltransferases (Nat)"/>
    <property type="match status" value="1"/>
</dbReference>
<proteinExistence type="predicted"/>
<dbReference type="InterPro" id="IPR000182">
    <property type="entry name" value="GNAT_dom"/>
</dbReference>
<dbReference type="RefSeq" id="WP_057803798.1">
    <property type="nucleotide sequence ID" value="NZ_JQBX01000016.1"/>
</dbReference>
<dbReference type="CDD" id="cd04301">
    <property type="entry name" value="NAT_SF"/>
    <property type="match status" value="1"/>
</dbReference>